<reference evidence="2 3" key="1">
    <citation type="submission" date="2018-03" db="EMBL/GenBank/DDBJ databases">
        <authorList>
            <person name="Keele B.F."/>
        </authorList>
    </citation>
    <scope>NUCLEOTIDE SEQUENCE [LARGE SCALE GENOMIC DNA]</scope>
    <source>
        <strain evidence="2 3">1-11</strain>
    </source>
</reference>
<evidence type="ECO:0000313" key="3">
    <source>
        <dbReference type="Proteomes" id="UP000241454"/>
    </source>
</evidence>
<evidence type="ECO:0000256" key="1">
    <source>
        <dbReference type="SAM" id="MobiDB-lite"/>
    </source>
</evidence>
<organism evidence="2 3">
    <name type="scientific">Bifidobacterium adolescentis</name>
    <dbReference type="NCBI Taxonomy" id="1680"/>
    <lineage>
        <taxon>Bacteria</taxon>
        <taxon>Bacillati</taxon>
        <taxon>Actinomycetota</taxon>
        <taxon>Actinomycetes</taxon>
        <taxon>Bifidobacteriales</taxon>
        <taxon>Bifidobacteriaceae</taxon>
        <taxon>Bifidobacterium</taxon>
    </lineage>
</organism>
<name>A0A2R4G5J6_BIFAD</name>
<feature type="region of interest" description="Disordered" evidence="1">
    <location>
        <begin position="56"/>
        <end position="75"/>
    </location>
</feature>
<gene>
    <name evidence="2" type="ORF">C8077_05215</name>
</gene>
<evidence type="ECO:0008006" key="4">
    <source>
        <dbReference type="Google" id="ProtNLM"/>
    </source>
</evidence>
<accession>A0A2R4G5J6</accession>
<dbReference type="EMBL" id="CP028341">
    <property type="protein sequence ID" value="AVT46132.1"/>
    <property type="molecule type" value="Genomic_DNA"/>
</dbReference>
<sequence>MENVTETRIQYSEGFRKTALERDRRGDSPAVIFREAGLDSAVIGYKRIERCMSRWRARDRETREGKENDTMEDGR</sequence>
<proteinExistence type="predicted"/>
<dbReference type="Proteomes" id="UP000241454">
    <property type="component" value="Chromosome"/>
</dbReference>
<evidence type="ECO:0000313" key="2">
    <source>
        <dbReference type="EMBL" id="AVT46132.1"/>
    </source>
</evidence>
<dbReference type="AlphaFoldDB" id="A0A2R4G5J6"/>
<protein>
    <recommendedName>
        <fullName evidence="4">Transposase</fullName>
    </recommendedName>
</protein>